<reference evidence="14 15" key="1">
    <citation type="journal article" date="2018" name="Syst. Appl. Microbiol.">
        <title>A new symbiotic nanoarchaeote (Candidatus Nanoclepta minutus) and its host (Zestosphaera tikiterensis gen. nov., sp. nov.) from a New Zealand hot spring.</title>
        <authorList>
            <person name="St John E."/>
            <person name="Liu Y."/>
            <person name="Podar M."/>
            <person name="Stott M.B."/>
            <person name="Meneghin J."/>
            <person name="Chen Z."/>
            <person name="Lagutin K."/>
            <person name="Mitchell K."/>
            <person name="Reysenbach A.L."/>
        </authorList>
    </citation>
    <scope>NUCLEOTIDE SEQUENCE [LARGE SCALE GENOMIC DNA]</scope>
    <source>
        <strain evidence="14">NZ3</strain>
    </source>
</reference>
<keyword evidence="9" id="KW-0067">ATP-binding</keyword>
<dbReference type="InterPro" id="IPR045864">
    <property type="entry name" value="aa-tRNA-synth_II/BPL/LPL"/>
</dbReference>
<dbReference type="SUPFAM" id="SSF46955">
    <property type="entry name" value="Putative DNA-binding domain"/>
    <property type="match status" value="2"/>
</dbReference>
<evidence type="ECO:0000256" key="8">
    <source>
        <dbReference type="ARBA" id="ARBA00022741"/>
    </source>
</evidence>
<evidence type="ECO:0000313" key="15">
    <source>
        <dbReference type="Proteomes" id="UP000244093"/>
    </source>
</evidence>
<dbReference type="InterPro" id="IPR045060">
    <property type="entry name" value="Phe-tRNA-ligase_IIc_bsu"/>
</dbReference>
<dbReference type="Pfam" id="PF17759">
    <property type="entry name" value="tRNA_synthFbeta"/>
    <property type="match status" value="1"/>
</dbReference>
<dbReference type="Gene3D" id="3.50.40.10">
    <property type="entry name" value="Phenylalanyl-trna Synthetase, Chain B, domain 3"/>
    <property type="match status" value="1"/>
</dbReference>
<dbReference type="EC" id="6.1.1.20" evidence="4"/>
<evidence type="ECO:0000256" key="10">
    <source>
        <dbReference type="ARBA" id="ARBA00022842"/>
    </source>
</evidence>
<evidence type="ECO:0000256" key="5">
    <source>
        <dbReference type="ARBA" id="ARBA00022490"/>
    </source>
</evidence>
<dbReference type="Pfam" id="PF03484">
    <property type="entry name" value="B5"/>
    <property type="match status" value="1"/>
</dbReference>
<name>A0A2R7Y4J0_9CREN</name>
<evidence type="ECO:0000256" key="11">
    <source>
        <dbReference type="ARBA" id="ARBA00022917"/>
    </source>
</evidence>
<keyword evidence="6 14" id="KW-0436">Ligase</keyword>
<dbReference type="SMART" id="SM00873">
    <property type="entry name" value="B3_4"/>
    <property type="match status" value="1"/>
</dbReference>
<evidence type="ECO:0000256" key="12">
    <source>
        <dbReference type="ARBA" id="ARBA00023146"/>
    </source>
</evidence>
<dbReference type="InterPro" id="IPR020825">
    <property type="entry name" value="Phe-tRNA_synthase-like_B3/B4"/>
</dbReference>
<comment type="caution">
    <text evidence="14">The sequence shown here is derived from an EMBL/GenBank/DDBJ whole genome shotgun (WGS) entry which is preliminary data.</text>
</comment>
<dbReference type="SMART" id="SM00874">
    <property type="entry name" value="B5"/>
    <property type="match status" value="1"/>
</dbReference>
<keyword evidence="10" id="KW-0460">Magnesium</keyword>
<feature type="domain" description="B5" evidence="13">
    <location>
        <begin position="272"/>
        <end position="348"/>
    </location>
</feature>
<comment type="subcellular location">
    <subcellularLocation>
        <location evidence="2">Cytoplasm</location>
    </subcellularLocation>
</comment>
<comment type="cofactor">
    <cofactor evidence="1">
        <name>Mg(2+)</name>
        <dbReference type="ChEBI" id="CHEBI:18420"/>
    </cofactor>
</comment>
<accession>A0A2R7Y4J0</accession>
<evidence type="ECO:0000256" key="2">
    <source>
        <dbReference type="ARBA" id="ARBA00004496"/>
    </source>
</evidence>
<dbReference type="EMBL" id="NBVN01000004">
    <property type="protein sequence ID" value="PUA32476.1"/>
    <property type="molecule type" value="Genomic_DNA"/>
</dbReference>
<dbReference type="PANTHER" id="PTHR10947:SF0">
    <property type="entry name" value="PHENYLALANINE--TRNA LIGASE BETA SUBUNIT"/>
    <property type="match status" value="1"/>
</dbReference>
<dbReference type="Proteomes" id="UP000244093">
    <property type="component" value="Unassembled WGS sequence"/>
</dbReference>
<sequence>MPKVDFKLWDLERIAGKSFHIDELTHIVTTLKGEIEEVSGDTIVFEASHDRPDLFSVEGLARAVGVFVGSRDLIRYSVEDSGTYLDVSEAPRYRPYAFMAIVENLRLDDEAVSQIFQLQEKLHATYCRDRASVSIGLYDLDKVKPPFRYVAVKNATYVPLGYSHKMSLDEVLKETEKGMTYAHLVKPGEYPIIIDSEDHIFSFPPILNDELSRVTVDTKRVVIDVTGVEPYLMMKVLNVITTSVAERSPKPVIKLVSIKGLEKNGYSKTPDLNGKLVSFKVDDVESLLGFNPLENNGVTLLKKMGYVVKELANDVVTVWVPPFRVDVLNHVDVIEDLAIAYGYNNIIPEILPPTHFGKRYDIERFSDIVREVLVGLGLQEIMNFMLIDPEILKSIVKDKGFVSLANPKMKIYSSVRNSLIPSIMLAVKTNLEKRKNFEIFEIGDIVEIPYEGSVTYVRSLSYALVGENYTLTDALVILKSLMSYLGVNYKLVKDKEEFLIEGRSARIVVNNDVQVGVVGEVKPEVLTSLNIYTPVTVCELNLKKLYDSITASNTPS</sequence>
<dbReference type="InterPro" id="IPR009061">
    <property type="entry name" value="DNA-bd_dom_put_sf"/>
</dbReference>
<proteinExistence type="inferred from homology"/>
<evidence type="ECO:0000256" key="7">
    <source>
        <dbReference type="ARBA" id="ARBA00022723"/>
    </source>
</evidence>
<dbReference type="InterPro" id="IPR005147">
    <property type="entry name" value="tRNA_synthase_B5-dom"/>
</dbReference>
<evidence type="ECO:0000256" key="9">
    <source>
        <dbReference type="ARBA" id="ARBA00022840"/>
    </source>
</evidence>
<dbReference type="AlphaFoldDB" id="A0A2R7Y4J0"/>
<dbReference type="GO" id="GO:0005524">
    <property type="term" value="F:ATP binding"/>
    <property type="evidence" value="ECO:0007669"/>
    <property type="project" value="UniProtKB-KW"/>
</dbReference>
<keyword evidence="7" id="KW-0479">Metal-binding</keyword>
<keyword evidence="5" id="KW-0963">Cytoplasm</keyword>
<keyword evidence="11" id="KW-0648">Protein biosynthesis</keyword>
<dbReference type="Gene3D" id="3.30.930.10">
    <property type="entry name" value="Bira Bifunctional Protein, Domain 2"/>
    <property type="match status" value="1"/>
</dbReference>
<dbReference type="GO" id="GO:0003723">
    <property type="term" value="F:RNA binding"/>
    <property type="evidence" value="ECO:0007669"/>
    <property type="project" value="InterPro"/>
</dbReference>
<evidence type="ECO:0000313" key="14">
    <source>
        <dbReference type="EMBL" id="PUA32476.1"/>
    </source>
</evidence>
<gene>
    <name evidence="14" type="ORF">B7O98_07430</name>
</gene>
<dbReference type="PROSITE" id="PS51483">
    <property type="entry name" value="B5"/>
    <property type="match status" value="1"/>
</dbReference>
<keyword evidence="12" id="KW-0030">Aminoacyl-tRNA synthetase</keyword>
<dbReference type="InterPro" id="IPR004531">
    <property type="entry name" value="Phe-tRNA-synth_IIc_bsu_arc_euk"/>
</dbReference>
<evidence type="ECO:0000256" key="3">
    <source>
        <dbReference type="ARBA" id="ARBA00007438"/>
    </source>
</evidence>
<dbReference type="Gene3D" id="3.30.56.10">
    <property type="match status" value="2"/>
</dbReference>
<keyword evidence="8" id="KW-0547">Nucleotide-binding</keyword>
<evidence type="ECO:0000256" key="6">
    <source>
        <dbReference type="ARBA" id="ARBA00022598"/>
    </source>
</evidence>
<dbReference type="InterPro" id="IPR041616">
    <property type="entry name" value="PheRS_beta_core"/>
</dbReference>
<dbReference type="InterPro" id="IPR005146">
    <property type="entry name" value="B3/B4_tRNA-bd"/>
</dbReference>
<dbReference type="SUPFAM" id="SSF55681">
    <property type="entry name" value="Class II aaRS and biotin synthetases"/>
    <property type="match status" value="1"/>
</dbReference>
<comment type="similarity">
    <text evidence="3">Belongs to the phenylalanyl-tRNA synthetase beta subunit family. Type 2 subfamily.</text>
</comment>
<protein>
    <recommendedName>
        <fullName evidence="4">phenylalanine--tRNA ligase</fullName>
        <ecNumber evidence="4">6.1.1.20</ecNumber>
    </recommendedName>
</protein>
<organism evidence="14 15">
    <name type="scientific">Zestosphaera tikiterensis</name>
    <dbReference type="NCBI Taxonomy" id="1973259"/>
    <lineage>
        <taxon>Archaea</taxon>
        <taxon>Thermoproteota</taxon>
        <taxon>Thermoprotei</taxon>
        <taxon>Desulfurococcales</taxon>
        <taxon>Desulfurococcaceae</taxon>
        <taxon>Zestosphaera</taxon>
    </lineage>
</organism>
<evidence type="ECO:0000259" key="13">
    <source>
        <dbReference type="PROSITE" id="PS51483"/>
    </source>
</evidence>
<dbReference type="NCBIfam" id="TIGR00471">
    <property type="entry name" value="pheT_arch"/>
    <property type="match status" value="1"/>
</dbReference>
<evidence type="ECO:0000256" key="4">
    <source>
        <dbReference type="ARBA" id="ARBA00012814"/>
    </source>
</evidence>
<dbReference type="PANTHER" id="PTHR10947">
    <property type="entry name" value="PHENYLALANYL-TRNA SYNTHETASE BETA CHAIN AND LEUCINE-RICH REPEAT-CONTAINING PROTEIN 47"/>
    <property type="match status" value="1"/>
</dbReference>
<dbReference type="GO" id="GO:0006432">
    <property type="term" value="P:phenylalanyl-tRNA aminoacylation"/>
    <property type="evidence" value="ECO:0007669"/>
    <property type="project" value="InterPro"/>
</dbReference>
<dbReference type="GO" id="GO:0004826">
    <property type="term" value="F:phenylalanine-tRNA ligase activity"/>
    <property type="evidence" value="ECO:0007669"/>
    <property type="project" value="UniProtKB-EC"/>
</dbReference>
<dbReference type="GO" id="GO:0009328">
    <property type="term" value="C:phenylalanine-tRNA ligase complex"/>
    <property type="evidence" value="ECO:0007669"/>
    <property type="project" value="TreeGrafter"/>
</dbReference>
<evidence type="ECO:0000256" key="1">
    <source>
        <dbReference type="ARBA" id="ARBA00001946"/>
    </source>
</evidence>
<dbReference type="GO" id="GO:0000287">
    <property type="term" value="F:magnesium ion binding"/>
    <property type="evidence" value="ECO:0007669"/>
    <property type="project" value="InterPro"/>
</dbReference>